<dbReference type="InterPro" id="IPR056906">
    <property type="entry name" value="ORF2/G2P_dom"/>
</dbReference>
<dbReference type="AlphaFoldDB" id="A0A9D2LKT0"/>
<dbReference type="Proteomes" id="UP000823824">
    <property type="component" value="Unassembled WGS sequence"/>
</dbReference>
<dbReference type="Pfam" id="PF23343">
    <property type="entry name" value="REP_ORF2-G2P"/>
    <property type="match status" value="1"/>
</dbReference>
<evidence type="ECO:0000313" key="2">
    <source>
        <dbReference type="EMBL" id="HJB14351.1"/>
    </source>
</evidence>
<sequence>MRVDNQALWYCVRQRAGPLVKECRALRPSYSKTDTPDIRREKAEIKRNSGDSSVCRTRRDRLELRLALFGSDGIFYTLTFDREHEPHSLDETRRKWKSFLYRLRRWSGKREIDYIYLIEGRHGDHRYHIHAVLRDSDFPPAVVRYLWPYGIDVDDQPLLKGEMDSYSRLAEYMNKERSDGVIIPLDKKLWVVSQSLRRQLPPLEKWRDESGIIEIPPGAVVLQEQPPYRNRFGCYTYAKWFSPPFNERARARANNLGIESNK</sequence>
<organism evidence="2 3">
    <name type="scientific">Candidatus Oscillibacter excrementigallinarum</name>
    <dbReference type="NCBI Taxonomy" id="2838716"/>
    <lineage>
        <taxon>Bacteria</taxon>
        <taxon>Bacillati</taxon>
        <taxon>Bacillota</taxon>
        <taxon>Clostridia</taxon>
        <taxon>Eubacteriales</taxon>
        <taxon>Oscillospiraceae</taxon>
        <taxon>Oscillibacter</taxon>
    </lineage>
</organism>
<feature type="domain" description="Replication-associated protein ORF2/G2P" evidence="1">
    <location>
        <begin position="74"/>
        <end position="176"/>
    </location>
</feature>
<protein>
    <recommendedName>
        <fullName evidence="1">Replication-associated protein ORF2/G2P domain-containing protein</fullName>
    </recommendedName>
</protein>
<accession>A0A9D2LKT0</accession>
<evidence type="ECO:0000259" key="1">
    <source>
        <dbReference type="Pfam" id="PF23343"/>
    </source>
</evidence>
<evidence type="ECO:0000313" key="3">
    <source>
        <dbReference type="Proteomes" id="UP000823824"/>
    </source>
</evidence>
<proteinExistence type="predicted"/>
<gene>
    <name evidence="2" type="ORF">H9787_11670</name>
</gene>
<comment type="caution">
    <text evidence="2">The sequence shown here is derived from an EMBL/GenBank/DDBJ whole genome shotgun (WGS) entry which is preliminary data.</text>
</comment>
<reference evidence="2" key="2">
    <citation type="submission" date="2021-04" db="EMBL/GenBank/DDBJ databases">
        <authorList>
            <person name="Gilroy R."/>
        </authorList>
    </citation>
    <scope>NUCLEOTIDE SEQUENCE</scope>
    <source>
        <strain evidence="2">ChiBcec18-1249</strain>
    </source>
</reference>
<name>A0A9D2LKT0_9FIRM</name>
<reference evidence="2" key="1">
    <citation type="journal article" date="2021" name="PeerJ">
        <title>Extensive microbial diversity within the chicken gut microbiome revealed by metagenomics and culture.</title>
        <authorList>
            <person name="Gilroy R."/>
            <person name="Ravi A."/>
            <person name="Getino M."/>
            <person name="Pursley I."/>
            <person name="Horton D.L."/>
            <person name="Alikhan N.F."/>
            <person name="Baker D."/>
            <person name="Gharbi K."/>
            <person name="Hall N."/>
            <person name="Watson M."/>
            <person name="Adriaenssens E.M."/>
            <person name="Foster-Nyarko E."/>
            <person name="Jarju S."/>
            <person name="Secka A."/>
            <person name="Antonio M."/>
            <person name="Oren A."/>
            <person name="Chaudhuri R.R."/>
            <person name="La Ragione R."/>
            <person name="Hildebrand F."/>
            <person name="Pallen M.J."/>
        </authorList>
    </citation>
    <scope>NUCLEOTIDE SEQUENCE</scope>
    <source>
        <strain evidence="2">ChiBcec18-1249</strain>
    </source>
</reference>
<dbReference type="EMBL" id="DWZJ01000106">
    <property type="protein sequence ID" value="HJB14351.1"/>
    <property type="molecule type" value="Genomic_DNA"/>
</dbReference>